<evidence type="ECO:0008006" key="2">
    <source>
        <dbReference type="Google" id="ProtNLM"/>
    </source>
</evidence>
<protein>
    <recommendedName>
        <fullName evidence="2">Zeta toxin domain-containing protein</fullName>
    </recommendedName>
</protein>
<sequence>MAGLPGAGKSTLIDQRYQPRSRSDVAVLDLDAEMARHPRFNPADPDAIYLEKGGRAYNWADRQVEERFQAAIANSSLRRIIVDGTGTNSDRQRRRMQEARAAGWFVKVLHVSIPLDTAVRRAAARARPVTARKVCLYHSKVNDALASTVGMADEFETFDAPSHDPPHILMREGFVQKSRTIMHELEDRRQRDLFAQALATLGAV</sequence>
<dbReference type="Gene3D" id="3.40.50.300">
    <property type="entry name" value="P-loop containing nucleotide triphosphate hydrolases"/>
    <property type="match status" value="1"/>
</dbReference>
<dbReference type="Pfam" id="PF13671">
    <property type="entry name" value="AAA_33"/>
    <property type="match status" value="1"/>
</dbReference>
<reference evidence="1" key="1">
    <citation type="submission" date="2021-01" db="EMBL/GenBank/DDBJ databases">
        <authorList>
            <person name="Corre E."/>
            <person name="Pelletier E."/>
            <person name="Niang G."/>
            <person name="Scheremetjew M."/>
            <person name="Finn R."/>
            <person name="Kale V."/>
            <person name="Holt S."/>
            <person name="Cochrane G."/>
            <person name="Meng A."/>
            <person name="Brown T."/>
            <person name="Cohen L."/>
        </authorList>
    </citation>
    <scope>NUCLEOTIDE SEQUENCE</scope>
    <source>
        <strain evidence="1">PLY182g</strain>
    </source>
</reference>
<organism evidence="1">
    <name type="scientific">Coccolithus braarudii</name>
    <dbReference type="NCBI Taxonomy" id="221442"/>
    <lineage>
        <taxon>Eukaryota</taxon>
        <taxon>Haptista</taxon>
        <taxon>Haptophyta</taxon>
        <taxon>Prymnesiophyceae</taxon>
        <taxon>Coccolithales</taxon>
        <taxon>Coccolithaceae</taxon>
        <taxon>Coccolithus</taxon>
    </lineage>
</organism>
<dbReference type="AlphaFoldDB" id="A0A7S0Q586"/>
<dbReference type="EMBL" id="HBEY01028789">
    <property type="protein sequence ID" value="CAD8610283.1"/>
    <property type="molecule type" value="Transcribed_RNA"/>
</dbReference>
<accession>A0A7S0Q586</accession>
<name>A0A7S0Q586_9EUKA</name>
<evidence type="ECO:0000313" key="1">
    <source>
        <dbReference type="EMBL" id="CAD8610283.1"/>
    </source>
</evidence>
<dbReference type="InterPro" id="IPR027417">
    <property type="entry name" value="P-loop_NTPase"/>
</dbReference>
<gene>
    <name evidence="1" type="ORF">CPEL01642_LOCUS13661</name>
</gene>
<proteinExistence type="predicted"/>
<dbReference type="SUPFAM" id="SSF52540">
    <property type="entry name" value="P-loop containing nucleoside triphosphate hydrolases"/>
    <property type="match status" value="1"/>
</dbReference>